<protein>
    <submittedName>
        <fullName evidence="8">Glycosyl transferase family 8</fullName>
    </submittedName>
</protein>
<keyword evidence="3" id="KW-0813">Transport</keyword>
<dbReference type="GO" id="GO:0005524">
    <property type="term" value="F:ATP binding"/>
    <property type="evidence" value="ECO:0007669"/>
    <property type="project" value="UniProtKB-KW"/>
</dbReference>
<evidence type="ECO:0000256" key="3">
    <source>
        <dbReference type="ARBA" id="ARBA00022448"/>
    </source>
</evidence>
<dbReference type="PROSITE" id="PS50893">
    <property type="entry name" value="ABC_TRANSPORTER_2"/>
    <property type="match status" value="1"/>
</dbReference>
<dbReference type="GO" id="GO:0016887">
    <property type="term" value="F:ATP hydrolysis activity"/>
    <property type="evidence" value="ECO:0007669"/>
    <property type="project" value="InterPro"/>
</dbReference>
<dbReference type="InterPro" id="IPR017871">
    <property type="entry name" value="ABC_transporter-like_CS"/>
</dbReference>
<dbReference type="InterPro" id="IPR027417">
    <property type="entry name" value="P-loop_NTPase"/>
</dbReference>
<feature type="domain" description="ABC transporter" evidence="7">
    <location>
        <begin position="19"/>
        <end position="247"/>
    </location>
</feature>
<reference evidence="8" key="2">
    <citation type="submission" date="2020-09" db="EMBL/GenBank/DDBJ databases">
        <authorList>
            <person name="Sun Q."/>
            <person name="Zhou Y."/>
        </authorList>
    </citation>
    <scope>NUCLEOTIDE SEQUENCE</scope>
    <source>
        <strain evidence="8">CGMCC 4.7299</strain>
    </source>
</reference>
<evidence type="ECO:0000256" key="1">
    <source>
        <dbReference type="ARBA" id="ARBA00004202"/>
    </source>
</evidence>
<dbReference type="InterPro" id="IPR003439">
    <property type="entry name" value="ABC_transporter-like_ATP-bd"/>
</dbReference>
<proteinExistence type="inferred from homology"/>
<dbReference type="GO" id="GO:0016740">
    <property type="term" value="F:transferase activity"/>
    <property type="evidence" value="ECO:0007669"/>
    <property type="project" value="UniProtKB-KW"/>
</dbReference>
<comment type="caution">
    <text evidence="8">The sequence shown here is derived from an EMBL/GenBank/DDBJ whole genome shotgun (WGS) entry which is preliminary data.</text>
</comment>
<organism evidence="8 9">
    <name type="scientific">Mangrovihabitans endophyticus</name>
    <dbReference type="NCBI Taxonomy" id="1751298"/>
    <lineage>
        <taxon>Bacteria</taxon>
        <taxon>Bacillati</taxon>
        <taxon>Actinomycetota</taxon>
        <taxon>Actinomycetes</taxon>
        <taxon>Micromonosporales</taxon>
        <taxon>Micromonosporaceae</taxon>
        <taxon>Mangrovihabitans</taxon>
    </lineage>
</organism>
<evidence type="ECO:0000256" key="5">
    <source>
        <dbReference type="ARBA" id="ARBA00022840"/>
    </source>
</evidence>
<dbReference type="SMART" id="SM00382">
    <property type="entry name" value="AAA"/>
    <property type="match status" value="1"/>
</dbReference>
<evidence type="ECO:0000256" key="4">
    <source>
        <dbReference type="ARBA" id="ARBA00022741"/>
    </source>
</evidence>
<dbReference type="AlphaFoldDB" id="A0A8J3FQH2"/>
<keyword evidence="8" id="KW-0808">Transferase</keyword>
<evidence type="ECO:0000256" key="2">
    <source>
        <dbReference type="ARBA" id="ARBA00005417"/>
    </source>
</evidence>
<gene>
    <name evidence="8" type="ORF">GCM10012284_39230</name>
</gene>
<evidence type="ECO:0000313" key="8">
    <source>
        <dbReference type="EMBL" id="GGL00814.1"/>
    </source>
</evidence>
<evidence type="ECO:0000256" key="6">
    <source>
        <dbReference type="ARBA" id="ARBA00023251"/>
    </source>
</evidence>
<accession>A0A8J3FQH2</accession>
<dbReference type="Gene3D" id="3.40.50.300">
    <property type="entry name" value="P-loop containing nucleotide triphosphate hydrolases"/>
    <property type="match status" value="1"/>
</dbReference>
<keyword evidence="4" id="KW-0547">Nucleotide-binding</keyword>
<dbReference type="InterPro" id="IPR003593">
    <property type="entry name" value="AAA+_ATPase"/>
</dbReference>
<dbReference type="PANTHER" id="PTHR42711">
    <property type="entry name" value="ABC TRANSPORTER ATP-BINDING PROTEIN"/>
    <property type="match status" value="1"/>
</dbReference>
<evidence type="ECO:0000313" key="9">
    <source>
        <dbReference type="Proteomes" id="UP000656042"/>
    </source>
</evidence>
<keyword evidence="9" id="KW-1185">Reference proteome</keyword>
<evidence type="ECO:0000259" key="7">
    <source>
        <dbReference type="PROSITE" id="PS50893"/>
    </source>
</evidence>
<dbReference type="EMBL" id="BMMX01000018">
    <property type="protein sequence ID" value="GGL00814.1"/>
    <property type="molecule type" value="Genomic_DNA"/>
</dbReference>
<sequence>MLAGMTSPRATDPEPGPAVTVRGLQKSFKHVSVLRGVDLDVARGSVFALLGSNGAGKTTMVRILATLLKADGGTARVNGFDVATQAAEVRESISLTGQFAAVDEILSGRENLVLVARLRHLGKPGAIADALLRRFSLTEAAGRRVATYSGGMRRRLDIAMSLIGEPPVVFLDEPTTGLDPQARVEVWQAVRELARGGTTVLLTTQYLEEAEQLADRIAILHQGRIIVDGTLAELKQLLPPAKVEYVEKQPTLEEVFFAVVGSDGK</sequence>
<comment type="similarity">
    <text evidence="2">Belongs to the ABC transporter superfamily.</text>
</comment>
<dbReference type="GO" id="GO:0005886">
    <property type="term" value="C:plasma membrane"/>
    <property type="evidence" value="ECO:0007669"/>
    <property type="project" value="UniProtKB-SubCell"/>
</dbReference>
<dbReference type="InterPro" id="IPR050763">
    <property type="entry name" value="ABC_transporter_ATP-binding"/>
</dbReference>
<dbReference type="PANTHER" id="PTHR42711:SF5">
    <property type="entry name" value="ABC TRANSPORTER ATP-BINDING PROTEIN NATA"/>
    <property type="match status" value="1"/>
</dbReference>
<dbReference type="Pfam" id="PF00005">
    <property type="entry name" value="ABC_tran"/>
    <property type="match status" value="1"/>
</dbReference>
<keyword evidence="5" id="KW-0067">ATP-binding</keyword>
<comment type="subcellular location">
    <subcellularLocation>
        <location evidence="1">Cell membrane</location>
        <topology evidence="1">Peripheral membrane protein</topology>
    </subcellularLocation>
</comment>
<dbReference type="Proteomes" id="UP000656042">
    <property type="component" value="Unassembled WGS sequence"/>
</dbReference>
<keyword evidence="6" id="KW-0046">Antibiotic resistance</keyword>
<reference evidence="8" key="1">
    <citation type="journal article" date="2014" name="Int. J. Syst. Evol. Microbiol.">
        <title>Complete genome sequence of Corynebacterium casei LMG S-19264T (=DSM 44701T), isolated from a smear-ripened cheese.</title>
        <authorList>
            <consortium name="US DOE Joint Genome Institute (JGI-PGF)"/>
            <person name="Walter F."/>
            <person name="Albersmeier A."/>
            <person name="Kalinowski J."/>
            <person name="Ruckert C."/>
        </authorList>
    </citation>
    <scope>NUCLEOTIDE SEQUENCE</scope>
    <source>
        <strain evidence="8">CGMCC 4.7299</strain>
    </source>
</reference>
<dbReference type="SUPFAM" id="SSF52540">
    <property type="entry name" value="P-loop containing nucleoside triphosphate hydrolases"/>
    <property type="match status" value="1"/>
</dbReference>
<dbReference type="GO" id="GO:0046677">
    <property type="term" value="P:response to antibiotic"/>
    <property type="evidence" value="ECO:0007669"/>
    <property type="project" value="UniProtKB-KW"/>
</dbReference>
<dbReference type="PROSITE" id="PS00211">
    <property type="entry name" value="ABC_TRANSPORTER_1"/>
    <property type="match status" value="1"/>
</dbReference>
<name>A0A8J3FQH2_9ACTN</name>